<accession>A0A853A180</accession>
<dbReference type="InterPro" id="IPR036291">
    <property type="entry name" value="NAD(P)-bd_dom_sf"/>
</dbReference>
<evidence type="ECO:0000313" key="2">
    <source>
        <dbReference type="EMBL" id="NYI08129.1"/>
    </source>
</evidence>
<protein>
    <submittedName>
        <fullName evidence="2">Nucleoside-diphosphate-sugar epimerase</fullName>
    </submittedName>
</protein>
<comment type="caution">
    <text evidence="2">The sequence shown here is derived from an EMBL/GenBank/DDBJ whole genome shotgun (WGS) entry which is preliminary data.</text>
</comment>
<dbReference type="RefSeq" id="WP_179817001.1">
    <property type="nucleotide sequence ID" value="NZ_JACBZD010000002.1"/>
</dbReference>
<dbReference type="PANTHER" id="PTHR43245:SF13">
    <property type="entry name" value="UDP-D-APIOSE_UDP-D-XYLOSE SYNTHASE 2"/>
    <property type="match status" value="1"/>
</dbReference>
<dbReference type="AlphaFoldDB" id="A0A853A180"/>
<feature type="domain" description="NAD-dependent epimerase/dehydratase" evidence="1">
    <location>
        <begin position="3"/>
        <end position="222"/>
    </location>
</feature>
<name>A0A853A180_9ACTN</name>
<dbReference type="EMBL" id="JACBZD010000002">
    <property type="protein sequence ID" value="NYI08129.1"/>
    <property type="molecule type" value="Genomic_DNA"/>
</dbReference>
<dbReference type="Pfam" id="PF01370">
    <property type="entry name" value="Epimerase"/>
    <property type="match status" value="1"/>
</dbReference>
<evidence type="ECO:0000259" key="1">
    <source>
        <dbReference type="Pfam" id="PF01370"/>
    </source>
</evidence>
<proteinExistence type="predicted"/>
<dbReference type="Gene3D" id="3.40.50.720">
    <property type="entry name" value="NAD(P)-binding Rossmann-like Domain"/>
    <property type="match status" value="1"/>
</dbReference>
<evidence type="ECO:0000313" key="3">
    <source>
        <dbReference type="Proteomes" id="UP000567795"/>
    </source>
</evidence>
<dbReference type="PANTHER" id="PTHR43245">
    <property type="entry name" value="BIFUNCTIONAL POLYMYXIN RESISTANCE PROTEIN ARNA"/>
    <property type="match status" value="1"/>
</dbReference>
<dbReference type="InterPro" id="IPR001509">
    <property type="entry name" value="Epimerase_deHydtase"/>
</dbReference>
<dbReference type="InterPro" id="IPR050177">
    <property type="entry name" value="Lipid_A_modif_metabolic_enz"/>
</dbReference>
<keyword evidence="3" id="KW-1185">Reference proteome</keyword>
<organism evidence="2 3">
    <name type="scientific">Allostreptomyces psammosilenae</name>
    <dbReference type="NCBI Taxonomy" id="1892865"/>
    <lineage>
        <taxon>Bacteria</taxon>
        <taxon>Bacillati</taxon>
        <taxon>Actinomycetota</taxon>
        <taxon>Actinomycetes</taxon>
        <taxon>Kitasatosporales</taxon>
        <taxon>Streptomycetaceae</taxon>
        <taxon>Allostreptomyces</taxon>
    </lineage>
</organism>
<gene>
    <name evidence="2" type="ORF">FHU37_005158</name>
</gene>
<dbReference type="Proteomes" id="UP000567795">
    <property type="component" value="Unassembled WGS sequence"/>
</dbReference>
<reference evidence="2 3" key="1">
    <citation type="submission" date="2020-07" db="EMBL/GenBank/DDBJ databases">
        <title>Sequencing the genomes of 1000 actinobacteria strains.</title>
        <authorList>
            <person name="Klenk H.-P."/>
        </authorList>
    </citation>
    <scope>NUCLEOTIDE SEQUENCE [LARGE SCALE GENOMIC DNA]</scope>
    <source>
        <strain evidence="2 3">DSM 42178</strain>
    </source>
</reference>
<dbReference type="SUPFAM" id="SSF51735">
    <property type="entry name" value="NAD(P)-binding Rossmann-fold domains"/>
    <property type="match status" value="1"/>
</dbReference>
<sequence>MRILLIGADGFLGRHVTDRLLADPEVSLTVLGRREGADIRFDLAEGQPGVLARFIDAVAPRAVINCAGATRGGARDLTLGNTVAVATLCEAMRRSRHRARLVHLGSAAEYGAVPPGVVIDEATPPQPVGGYGFSKLAGTELVTSSGLDAVVLRVFNPIGPGTPGGTVMGRLATALREAMENGTNVARVGDLSAFRDFVDVRDVARAVHAATVSGAQGVINIGSGVPTRVREAARMLVRAAGFVGRVEEEGVGSERSADVLWQQADVRAAKERLGWRYRIPLDESLADVWMEAACKV</sequence>